<protein>
    <submittedName>
        <fullName evidence="2">Uncharacterized protein</fullName>
    </submittedName>
</protein>
<sequence>MIYAFILLFAGGMVLGGAWSFYRSHKPWWATLALAVVGLGLIAFSIWNLRAG</sequence>
<dbReference type="AlphaFoldDB" id="A0A2A3YIG2"/>
<keyword evidence="3" id="KW-1185">Reference proteome</keyword>
<dbReference type="RefSeq" id="WP_096165937.1">
    <property type="nucleotide sequence ID" value="NZ_BAAAIQ010000022.1"/>
</dbReference>
<dbReference type="GeneID" id="95329145"/>
<dbReference type="Proteomes" id="UP000218598">
    <property type="component" value="Unassembled WGS sequence"/>
</dbReference>
<proteinExistence type="predicted"/>
<evidence type="ECO:0000313" key="2">
    <source>
        <dbReference type="EMBL" id="PCC39071.1"/>
    </source>
</evidence>
<dbReference type="EMBL" id="NRGR01000018">
    <property type="protein sequence ID" value="PCC39071.1"/>
    <property type="molecule type" value="Genomic_DNA"/>
</dbReference>
<keyword evidence="1" id="KW-0472">Membrane</keyword>
<evidence type="ECO:0000313" key="3">
    <source>
        <dbReference type="Proteomes" id="UP000218598"/>
    </source>
</evidence>
<organism evidence="2 3">
    <name type="scientific">Brachybacterium alimentarium</name>
    <dbReference type="NCBI Taxonomy" id="47845"/>
    <lineage>
        <taxon>Bacteria</taxon>
        <taxon>Bacillati</taxon>
        <taxon>Actinomycetota</taxon>
        <taxon>Actinomycetes</taxon>
        <taxon>Micrococcales</taxon>
        <taxon>Dermabacteraceae</taxon>
        <taxon>Brachybacterium</taxon>
    </lineage>
</organism>
<evidence type="ECO:0000256" key="1">
    <source>
        <dbReference type="SAM" id="Phobius"/>
    </source>
</evidence>
<feature type="transmembrane region" description="Helical" evidence="1">
    <location>
        <begin position="30"/>
        <end position="49"/>
    </location>
</feature>
<reference evidence="2 3" key="1">
    <citation type="journal article" date="2017" name="Elife">
        <title>Extensive horizontal gene transfer in cheese-associated bacteria.</title>
        <authorList>
            <person name="Bonham K.S."/>
            <person name="Wolfe B.E."/>
            <person name="Dutton R.J."/>
        </authorList>
    </citation>
    <scope>NUCLEOTIDE SEQUENCE [LARGE SCALE GENOMIC DNA]</scope>
    <source>
        <strain evidence="2 3">341_9</strain>
    </source>
</reference>
<keyword evidence="1" id="KW-1133">Transmembrane helix</keyword>
<gene>
    <name evidence="2" type="ORF">CIK66_10770</name>
</gene>
<comment type="caution">
    <text evidence="2">The sequence shown here is derived from an EMBL/GenBank/DDBJ whole genome shotgun (WGS) entry which is preliminary data.</text>
</comment>
<name>A0A2A3YIG2_9MICO</name>
<keyword evidence="1" id="KW-0812">Transmembrane</keyword>
<accession>A0A2A3YIG2</accession>